<accession>X0RWC1</accession>
<dbReference type="AlphaFoldDB" id="X0RWC1"/>
<reference evidence="1" key="1">
    <citation type="journal article" date="2014" name="Front. Microbiol.">
        <title>High frequency of phylogenetically diverse reductive dehalogenase-homologous genes in deep subseafloor sedimentary metagenomes.</title>
        <authorList>
            <person name="Kawai M."/>
            <person name="Futagami T."/>
            <person name="Toyoda A."/>
            <person name="Takaki Y."/>
            <person name="Nishi S."/>
            <person name="Hori S."/>
            <person name="Arai W."/>
            <person name="Tsubouchi T."/>
            <person name="Morono Y."/>
            <person name="Uchiyama I."/>
            <person name="Ito T."/>
            <person name="Fujiyama A."/>
            <person name="Inagaki F."/>
            <person name="Takami H."/>
        </authorList>
    </citation>
    <scope>NUCLEOTIDE SEQUENCE</scope>
    <source>
        <strain evidence="1">Expedition CK06-06</strain>
    </source>
</reference>
<protein>
    <submittedName>
        <fullName evidence="1">Uncharacterized protein</fullName>
    </submittedName>
</protein>
<organism evidence="1">
    <name type="scientific">marine sediment metagenome</name>
    <dbReference type="NCBI Taxonomy" id="412755"/>
    <lineage>
        <taxon>unclassified sequences</taxon>
        <taxon>metagenomes</taxon>
        <taxon>ecological metagenomes</taxon>
    </lineage>
</organism>
<name>X0RWC1_9ZZZZ</name>
<gene>
    <name evidence="1" type="ORF">S01H1_15410</name>
</gene>
<proteinExistence type="predicted"/>
<evidence type="ECO:0000313" key="1">
    <source>
        <dbReference type="EMBL" id="GAF73093.1"/>
    </source>
</evidence>
<dbReference type="InterPro" id="IPR029032">
    <property type="entry name" value="AhpD-like"/>
</dbReference>
<comment type="caution">
    <text evidence="1">The sequence shown here is derived from an EMBL/GenBank/DDBJ whole genome shotgun (WGS) entry which is preliminary data.</text>
</comment>
<dbReference type="SUPFAM" id="SSF69118">
    <property type="entry name" value="AhpD-like"/>
    <property type="match status" value="1"/>
</dbReference>
<dbReference type="Gene3D" id="1.20.1290.10">
    <property type="entry name" value="AhpD-like"/>
    <property type="match status" value="1"/>
</dbReference>
<dbReference type="EMBL" id="BARS01008043">
    <property type="protein sequence ID" value="GAF73093.1"/>
    <property type="molecule type" value="Genomic_DNA"/>
</dbReference>
<sequence length="173" mass="19056">MKGDREQPIWRIATGKSDKIVCGSFKGLLEDLFFLTKNVSSVIKVSRGKLVSTAFRERLMLAVVSVYGCPLCSWLHTGGALRSGIAEEEIVALLIGSVDNCPEDEAVAVLYAQHWADSDAKPEPEAVKRLGQTYGTEKAKVINSILHMNRIGEYSFSVGGLFLYRVSFGRWGK</sequence>